<evidence type="ECO:0000313" key="2">
    <source>
        <dbReference type="Proteomes" id="UP000691718"/>
    </source>
</evidence>
<dbReference type="EMBL" id="CAJQZP010001153">
    <property type="protein sequence ID" value="CAG5023796.1"/>
    <property type="molecule type" value="Genomic_DNA"/>
</dbReference>
<name>A0A8S3XHP3_PARAO</name>
<sequence>MIILTSRSNSLNMYLTNTITLTKILYLVEVRKPKRARNTKRCQAQTYAAVFDRKVRFGGLLRPSALKALREDAA</sequence>
<proteinExistence type="predicted"/>
<organism evidence="1 2">
    <name type="scientific">Parnassius apollo</name>
    <name type="common">Apollo butterfly</name>
    <name type="synonym">Papilio apollo</name>
    <dbReference type="NCBI Taxonomy" id="110799"/>
    <lineage>
        <taxon>Eukaryota</taxon>
        <taxon>Metazoa</taxon>
        <taxon>Ecdysozoa</taxon>
        <taxon>Arthropoda</taxon>
        <taxon>Hexapoda</taxon>
        <taxon>Insecta</taxon>
        <taxon>Pterygota</taxon>
        <taxon>Neoptera</taxon>
        <taxon>Endopterygota</taxon>
        <taxon>Lepidoptera</taxon>
        <taxon>Glossata</taxon>
        <taxon>Ditrysia</taxon>
        <taxon>Papilionoidea</taxon>
        <taxon>Papilionidae</taxon>
        <taxon>Parnassiinae</taxon>
        <taxon>Parnassini</taxon>
        <taxon>Parnassius</taxon>
        <taxon>Parnassius</taxon>
    </lineage>
</organism>
<accession>A0A8S3XHP3</accession>
<dbReference type="Proteomes" id="UP000691718">
    <property type="component" value="Unassembled WGS sequence"/>
</dbReference>
<protein>
    <submittedName>
        <fullName evidence="1">(apollo) hypothetical protein</fullName>
    </submittedName>
</protein>
<keyword evidence="2" id="KW-1185">Reference proteome</keyword>
<dbReference type="AlphaFoldDB" id="A0A8S3XHP3"/>
<reference evidence="1" key="1">
    <citation type="submission" date="2021-04" db="EMBL/GenBank/DDBJ databases">
        <authorList>
            <person name="Tunstrom K."/>
        </authorList>
    </citation>
    <scope>NUCLEOTIDE SEQUENCE</scope>
</reference>
<gene>
    <name evidence="1" type="ORF">PAPOLLO_LOCUS18045</name>
</gene>
<evidence type="ECO:0000313" key="1">
    <source>
        <dbReference type="EMBL" id="CAG5023796.1"/>
    </source>
</evidence>
<comment type="caution">
    <text evidence="1">The sequence shown here is derived from an EMBL/GenBank/DDBJ whole genome shotgun (WGS) entry which is preliminary data.</text>
</comment>